<dbReference type="AlphaFoldDB" id="A0A3A5M651"/>
<reference evidence="2 3" key="1">
    <citation type="submission" date="2018-09" db="EMBL/GenBank/DDBJ databases">
        <title>Novel species of Arthrobacter.</title>
        <authorList>
            <person name="Liu Q."/>
            <person name="Xin Y.-H."/>
        </authorList>
    </citation>
    <scope>NUCLEOTIDE SEQUENCE [LARGE SCALE GENOMIC DNA]</scope>
    <source>
        <strain evidence="2 3">Hz2</strain>
    </source>
</reference>
<feature type="transmembrane region" description="Helical" evidence="1">
    <location>
        <begin position="97"/>
        <end position="118"/>
    </location>
</feature>
<evidence type="ECO:0000313" key="2">
    <source>
        <dbReference type="EMBL" id="RJT79052.1"/>
    </source>
</evidence>
<feature type="transmembrane region" description="Helical" evidence="1">
    <location>
        <begin position="20"/>
        <end position="49"/>
    </location>
</feature>
<organism evidence="2 3">
    <name type="scientific">Arthrobacter cheniae</name>
    <dbReference type="NCBI Taxonomy" id="1258888"/>
    <lineage>
        <taxon>Bacteria</taxon>
        <taxon>Bacillati</taxon>
        <taxon>Actinomycetota</taxon>
        <taxon>Actinomycetes</taxon>
        <taxon>Micrococcales</taxon>
        <taxon>Micrococcaceae</taxon>
        <taxon>Arthrobacter</taxon>
    </lineage>
</organism>
<name>A0A3A5M651_9MICC</name>
<evidence type="ECO:0008006" key="4">
    <source>
        <dbReference type="Google" id="ProtNLM"/>
    </source>
</evidence>
<keyword evidence="1" id="KW-0472">Membrane</keyword>
<comment type="caution">
    <text evidence="2">The sequence shown here is derived from an EMBL/GenBank/DDBJ whole genome shotgun (WGS) entry which is preliminary data.</text>
</comment>
<feature type="transmembrane region" description="Helical" evidence="1">
    <location>
        <begin position="70"/>
        <end position="91"/>
    </location>
</feature>
<keyword evidence="1" id="KW-0812">Transmembrane</keyword>
<evidence type="ECO:0000256" key="1">
    <source>
        <dbReference type="SAM" id="Phobius"/>
    </source>
</evidence>
<gene>
    <name evidence="2" type="ORF">D6T63_10450</name>
</gene>
<dbReference type="EMBL" id="QZVT01000005">
    <property type="protein sequence ID" value="RJT79052.1"/>
    <property type="molecule type" value="Genomic_DNA"/>
</dbReference>
<protein>
    <recommendedName>
        <fullName evidence="4">Integral membrane protein</fullName>
    </recommendedName>
</protein>
<sequence>MAVLAYASVMDPRTSRVEELRWAAVLLLVQGALMEGTAALGLIVLLFIGTEQASIAEHATVFALPYLQENLYLMIGMSGIFGVLRIIGAVALWRNRLWGAGLSIAMCLVTLSLMIFLLPAGLADGLLSGTALVLILHSWLGRDQECAVRAIIS</sequence>
<proteinExistence type="predicted"/>
<keyword evidence="3" id="KW-1185">Reference proteome</keyword>
<accession>A0A3A5M651</accession>
<dbReference type="Proteomes" id="UP000272560">
    <property type="component" value="Unassembled WGS sequence"/>
</dbReference>
<evidence type="ECO:0000313" key="3">
    <source>
        <dbReference type="Proteomes" id="UP000272560"/>
    </source>
</evidence>
<keyword evidence="1" id="KW-1133">Transmembrane helix</keyword>